<evidence type="ECO:0000256" key="1">
    <source>
        <dbReference type="SAM" id="MobiDB-lite"/>
    </source>
</evidence>
<dbReference type="Gene3D" id="3.30.420.150">
    <property type="entry name" value="Exopolyphosphatase. Domain 2"/>
    <property type="match status" value="1"/>
</dbReference>
<comment type="caution">
    <text evidence="3">The sequence shown here is derived from an EMBL/GenBank/DDBJ whole genome shotgun (WGS) entry which is preliminary data.</text>
</comment>
<organism evidence="3 4">
    <name type="scientific">Streptomyces taklimakanensis</name>
    <dbReference type="NCBI Taxonomy" id="2569853"/>
    <lineage>
        <taxon>Bacteria</taxon>
        <taxon>Bacillati</taxon>
        <taxon>Actinomycetota</taxon>
        <taxon>Actinomycetes</taxon>
        <taxon>Kitasatosporales</taxon>
        <taxon>Streptomycetaceae</taxon>
        <taxon>Streptomyces</taxon>
    </lineage>
</organism>
<feature type="region of interest" description="Disordered" evidence="1">
    <location>
        <begin position="174"/>
        <end position="193"/>
    </location>
</feature>
<protein>
    <submittedName>
        <fullName evidence="3">Exopolyphosphatase</fullName>
    </submittedName>
</protein>
<feature type="compositionally biased region" description="Gly residues" evidence="1">
    <location>
        <begin position="176"/>
        <end position="188"/>
    </location>
</feature>
<dbReference type="Gene3D" id="3.30.420.40">
    <property type="match status" value="1"/>
</dbReference>
<dbReference type="InterPro" id="IPR003695">
    <property type="entry name" value="Ppx_GppA_N"/>
</dbReference>
<dbReference type="Proteomes" id="UP000473014">
    <property type="component" value="Unassembled WGS sequence"/>
</dbReference>
<dbReference type="Pfam" id="PF02541">
    <property type="entry name" value="Ppx-GppA"/>
    <property type="match status" value="1"/>
</dbReference>
<evidence type="ECO:0000313" key="3">
    <source>
        <dbReference type="EMBL" id="MTE19361.1"/>
    </source>
</evidence>
<evidence type="ECO:0000313" key="4">
    <source>
        <dbReference type="Proteomes" id="UP000473014"/>
    </source>
</evidence>
<reference evidence="3 4" key="1">
    <citation type="submission" date="2019-11" db="EMBL/GenBank/DDBJ databases">
        <authorList>
            <person name="Yuan L."/>
        </authorList>
    </citation>
    <scope>NUCLEOTIDE SEQUENCE [LARGE SCALE GENOMIC DNA]</scope>
    <source>
        <strain evidence="3 4">TRM43335</strain>
    </source>
</reference>
<dbReference type="PANTHER" id="PTHR30005:SF13">
    <property type="entry name" value="EXOPOLYPHOSPHATASE 2"/>
    <property type="match status" value="1"/>
</dbReference>
<proteinExistence type="predicted"/>
<feature type="domain" description="Ppx/GppA phosphatase N-terminal" evidence="2">
    <location>
        <begin position="28"/>
        <end position="314"/>
    </location>
</feature>
<dbReference type="RefSeq" id="WP_162466783.1">
    <property type="nucleotide sequence ID" value="NZ_WIXO01000001.1"/>
</dbReference>
<dbReference type="PANTHER" id="PTHR30005">
    <property type="entry name" value="EXOPOLYPHOSPHATASE"/>
    <property type="match status" value="1"/>
</dbReference>
<dbReference type="AlphaFoldDB" id="A0A6G2BAR2"/>
<evidence type="ECO:0000259" key="2">
    <source>
        <dbReference type="Pfam" id="PF02541"/>
    </source>
</evidence>
<keyword evidence="4" id="KW-1185">Reference proteome</keyword>
<dbReference type="CDD" id="cd24119">
    <property type="entry name" value="ASKHA_NBD_MtPPX2-like"/>
    <property type="match status" value="1"/>
</dbReference>
<accession>A0A6G2BAR2</accession>
<gene>
    <name evidence="3" type="ORF">F0L17_09520</name>
</gene>
<sequence>MRVAAIDCGTNSIRLLVADLDPDTGAAVDLDRRMTIVRLGQGVDRTGRLAPEALERTFAACREYAEVIRAHGVTPERTRFVATSASRDAENRDDFVRGVVEILGVEPEVITGDEEARLSFTGATHELAGRDHLPGPYLVVDIGGGSTEFVVGDDAVRAARSVDIGCVRLTERHLSRGGGSSTGNGGSGVTDPPTAEQIAAIRADVAAALDLVERTVPLAEARTLVGLAGSVTTVAGIALELPAYDSEAIHHSRIPVDRVAAVTERLLTATHDERAAIPVMHPGRVDVIGAGALVLQAIMERTGAREVVVSEHDILDGIGWSAAERG</sequence>
<dbReference type="InterPro" id="IPR050273">
    <property type="entry name" value="GppA/Ppx_hydrolase"/>
</dbReference>
<dbReference type="EMBL" id="WIXO01000001">
    <property type="protein sequence ID" value="MTE19361.1"/>
    <property type="molecule type" value="Genomic_DNA"/>
</dbReference>
<dbReference type="SUPFAM" id="SSF53067">
    <property type="entry name" value="Actin-like ATPase domain"/>
    <property type="match status" value="2"/>
</dbReference>
<dbReference type="GO" id="GO:0016462">
    <property type="term" value="F:pyrophosphatase activity"/>
    <property type="evidence" value="ECO:0007669"/>
    <property type="project" value="TreeGrafter"/>
</dbReference>
<dbReference type="InterPro" id="IPR043129">
    <property type="entry name" value="ATPase_NBD"/>
</dbReference>
<name>A0A6G2BAR2_9ACTN</name>